<dbReference type="EMBL" id="JBHUOM010000044">
    <property type="protein sequence ID" value="MFD2937785.1"/>
    <property type="molecule type" value="Genomic_DNA"/>
</dbReference>
<name>A0ABW6AQZ6_9BACT</name>
<sequence>MEKRFKVKKKLVGSRSVKLPVDKNGKVTTGTGSNTIVCTEPK</sequence>
<dbReference type="Proteomes" id="UP001597512">
    <property type="component" value="Unassembled WGS sequence"/>
</dbReference>
<accession>A0ABW6AQZ6</accession>
<organism evidence="1 2">
    <name type="scientific">Spirosoma flavum</name>
    <dbReference type="NCBI Taxonomy" id="2048557"/>
    <lineage>
        <taxon>Bacteria</taxon>
        <taxon>Pseudomonadati</taxon>
        <taxon>Bacteroidota</taxon>
        <taxon>Cytophagia</taxon>
        <taxon>Cytophagales</taxon>
        <taxon>Cytophagaceae</taxon>
        <taxon>Spirosoma</taxon>
    </lineage>
</organism>
<comment type="caution">
    <text evidence="1">The sequence shown here is derived from an EMBL/GenBank/DDBJ whole genome shotgun (WGS) entry which is preliminary data.</text>
</comment>
<keyword evidence="2" id="KW-1185">Reference proteome</keyword>
<dbReference type="RefSeq" id="WP_381508190.1">
    <property type="nucleotide sequence ID" value="NZ_JBHUOM010000044.1"/>
</dbReference>
<protein>
    <submittedName>
        <fullName evidence="1">Uncharacterized protein</fullName>
    </submittedName>
</protein>
<proteinExistence type="predicted"/>
<evidence type="ECO:0000313" key="2">
    <source>
        <dbReference type="Proteomes" id="UP001597512"/>
    </source>
</evidence>
<evidence type="ECO:0000313" key="1">
    <source>
        <dbReference type="EMBL" id="MFD2937785.1"/>
    </source>
</evidence>
<gene>
    <name evidence="1" type="ORF">ACFS25_28720</name>
</gene>
<reference evidence="2" key="1">
    <citation type="journal article" date="2019" name="Int. J. Syst. Evol. Microbiol.">
        <title>The Global Catalogue of Microorganisms (GCM) 10K type strain sequencing project: providing services to taxonomists for standard genome sequencing and annotation.</title>
        <authorList>
            <consortium name="The Broad Institute Genomics Platform"/>
            <consortium name="The Broad Institute Genome Sequencing Center for Infectious Disease"/>
            <person name="Wu L."/>
            <person name="Ma J."/>
        </authorList>
    </citation>
    <scope>NUCLEOTIDE SEQUENCE [LARGE SCALE GENOMIC DNA]</scope>
    <source>
        <strain evidence="2">KCTC 52490</strain>
    </source>
</reference>